<keyword evidence="2" id="KW-0732">Signal</keyword>
<evidence type="ECO:0000256" key="1">
    <source>
        <dbReference type="ARBA" id="ARBA00006987"/>
    </source>
</evidence>
<evidence type="ECO:0000256" key="2">
    <source>
        <dbReference type="SAM" id="SignalP"/>
    </source>
</evidence>
<evidence type="ECO:0000313" key="4">
    <source>
        <dbReference type="Proteomes" id="UP001305521"/>
    </source>
</evidence>
<dbReference type="EMBL" id="CP137852">
    <property type="protein sequence ID" value="WPB84471.1"/>
    <property type="molecule type" value="Genomic_DNA"/>
</dbReference>
<reference evidence="3 4" key="1">
    <citation type="submission" date="2023-11" db="EMBL/GenBank/DDBJ databases">
        <title>Arctic aerobic anoxygenic photoheterotroph Sediminicoccus rosea KRV36 adapts its photosynthesis to long days of polar summer.</title>
        <authorList>
            <person name="Tomasch J."/>
            <person name="Kopejtka K."/>
            <person name="Bily T."/>
            <person name="Gardiner A.T."/>
            <person name="Gardian Z."/>
            <person name="Shivaramu S."/>
            <person name="Koblizek M."/>
            <person name="Engelhardt F."/>
            <person name="Kaftan D."/>
        </authorList>
    </citation>
    <scope>NUCLEOTIDE SEQUENCE [LARGE SCALE GENOMIC DNA]</scope>
    <source>
        <strain evidence="3 4">R-30</strain>
    </source>
</reference>
<dbReference type="Pfam" id="PF03401">
    <property type="entry name" value="TctC"/>
    <property type="match status" value="1"/>
</dbReference>
<gene>
    <name evidence="3" type="ORF">R9Z33_20540</name>
</gene>
<name>A0ABZ0PGR4_9PROT</name>
<organism evidence="3 4">
    <name type="scientific">Sediminicoccus rosea</name>
    <dbReference type="NCBI Taxonomy" id="1225128"/>
    <lineage>
        <taxon>Bacteria</taxon>
        <taxon>Pseudomonadati</taxon>
        <taxon>Pseudomonadota</taxon>
        <taxon>Alphaproteobacteria</taxon>
        <taxon>Acetobacterales</taxon>
        <taxon>Roseomonadaceae</taxon>
        <taxon>Sediminicoccus</taxon>
    </lineage>
</organism>
<dbReference type="RefSeq" id="WP_318648432.1">
    <property type="nucleotide sequence ID" value="NZ_CP137852.1"/>
</dbReference>
<dbReference type="Gene3D" id="3.40.190.150">
    <property type="entry name" value="Bordetella uptake gene, domain 1"/>
    <property type="match status" value="1"/>
</dbReference>
<dbReference type="PANTHER" id="PTHR42928">
    <property type="entry name" value="TRICARBOXYLATE-BINDING PROTEIN"/>
    <property type="match status" value="1"/>
</dbReference>
<dbReference type="PIRSF" id="PIRSF017082">
    <property type="entry name" value="YflP"/>
    <property type="match status" value="1"/>
</dbReference>
<evidence type="ECO:0000313" key="3">
    <source>
        <dbReference type="EMBL" id="WPB84471.1"/>
    </source>
</evidence>
<dbReference type="Gene3D" id="3.40.190.10">
    <property type="entry name" value="Periplasmic binding protein-like II"/>
    <property type="match status" value="1"/>
</dbReference>
<protein>
    <submittedName>
        <fullName evidence="3">Tripartite tricarboxylate transporter substrate binding protein</fullName>
    </submittedName>
</protein>
<dbReference type="InterPro" id="IPR042100">
    <property type="entry name" value="Bug_dom1"/>
</dbReference>
<dbReference type="InterPro" id="IPR005064">
    <property type="entry name" value="BUG"/>
</dbReference>
<accession>A0ABZ0PGR4</accession>
<feature type="chain" id="PRO_5046881626" evidence="2">
    <location>
        <begin position="20"/>
        <end position="320"/>
    </location>
</feature>
<proteinExistence type="inferred from homology"/>
<dbReference type="Proteomes" id="UP001305521">
    <property type="component" value="Chromosome"/>
</dbReference>
<dbReference type="CDD" id="cd07012">
    <property type="entry name" value="PBP2_Bug_TTT"/>
    <property type="match status" value="1"/>
</dbReference>
<comment type="similarity">
    <text evidence="1">Belongs to the UPF0065 (bug) family.</text>
</comment>
<dbReference type="PANTHER" id="PTHR42928:SF5">
    <property type="entry name" value="BLR1237 PROTEIN"/>
    <property type="match status" value="1"/>
</dbReference>
<keyword evidence="4" id="KW-1185">Reference proteome</keyword>
<feature type="signal peptide" evidence="2">
    <location>
        <begin position="1"/>
        <end position="19"/>
    </location>
</feature>
<dbReference type="SUPFAM" id="SSF53850">
    <property type="entry name" value="Periplasmic binding protein-like II"/>
    <property type="match status" value="1"/>
</dbReference>
<sequence length="320" mass="33649">MLTRRTALLGATLALPAQAQERFPSRPVTLIVPGAPGGGGDFTARLLAEGLAGPLGQSVPVENRTGGSGNVAASFVARAAPDGYTLLLAYSGTHVANPALFRELAWHPIRSFAPVALLLTAPHVLVIRPDLPARDMAELAAYIRRNPGRVTYASSGVASIQHLGGAMLAQALGTEMVHVPYRGAGPAMSDIIAGRVDMIITTPPAVMGQIQTGAVRAIVQTGRARHPMLPNLPTTAEAGLPGFELEAWFGIYAPAGTPREAVLRLSRDIQGVTETAEFRRKAQEAGTYVTFLGPEELAAFTATELTRWSGIIQGLGIRLD</sequence>